<evidence type="ECO:0000259" key="2">
    <source>
        <dbReference type="Pfam" id="PF01636"/>
    </source>
</evidence>
<feature type="compositionally biased region" description="Polar residues" evidence="1">
    <location>
        <begin position="35"/>
        <end position="62"/>
    </location>
</feature>
<dbReference type="PANTHER" id="PTHR21310">
    <property type="entry name" value="AMINOGLYCOSIDE PHOSPHOTRANSFERASE-RELATED-RELATED"/>
    <property type="match status" value="1"/>
</dbReference>
<dbReference type="InterPro" id="IPR051678">
    <property type="entry name" value="AGP_Transferase"/>
</dbReference>
<dbReference type="InterPro" id="IPR011009">
    <property type="entry name" value="Kinase-like_dom_sf"/>
</dbReference>
<dbReference type="EMBL" id="JARVKM010000038">
    <property type="protein sequence ID" value="KAK9774894.1"/>
    <property type="molecule type" value="Genomic_DNA"/>
</dbReference>
<feature type="compositionally biased region" description="Polar residues" evidence="1">
    <location>
        <begin position="85"/>
        <end position="94"/>
    </location>
</feature>
<sequence length="776" mass="86700">MSLPERSLKSPTASVSSLSDQRNKALSKRNAPNRRGSQLVSPTTVPESNEGESSAIDNTIEYTQLDPRAQLGSQLRERKQRESISSKQGDSSENLGGLAGEVKYGDATKIPQEAPVLLFGTGNFVDPAIKAFELQESAQTYMPPFIGEGREGFALSRATSSWLARNEKGQRNWSSSNLDRDAPCPVCNATREDAVRSIMDVQFAFCSSLNLKYNDCEQYTWSFGSRYVVLEKQYWSLRLDQLPPEVWAARLLRKHTTVPVPEVVAAWKEGNVAITITERAKGKPLADVWAEYSESEKESVAKQVAGFVKQWRRMKSHKISSLDGGQCPRPEHIIANEKPIYFDDESQYRDHMRRELALQGWDDLVQDLVLKLMPANLPFVFTHGNLTLENIFVVNGEVSAILGLGRAAFLPAWAESLATHFAHGPAECQWKGMLFTYIGFEGVKSFWNLWQEIRTLSLAEATGAVESGKREIMKAKLLVMVRDRERRTAKGAGFGHVQEQKDAKKGNMGETSQLAEGRIDNKANLLGQELDGNLRDVIEKEKVRTNKPTKIVAISNEQIQADVIKKPRPLSNLFKQMRPSRPELQIQGQPFTPRTIAARRPSSVFQAAASTHARRVHPNGFNILENRSHGLECAFRAIHDSFRAQYPERRDDMSLYDLKAEFKDVAQSQAAETSKAYHFVEKLGKTVRSWGEEQPVPVTLRLGCILIDGREWIDSASGSILMGAKVVWITTVNEHGSMTINHSNDFRGLSPSQNMILDPARPHIGGSGLQENAEKT</sequence>
<feature type="compositionally biased region" description="Basic and acidic residues" evidence="1">
    <location>
        <begin position="498"/>
        <end position="507"/>
    </location>
</feature>
<evidence type="ECO:0000313" key="4">
    <source>
        <dbReference type="Proteomes" id="UP001465668"/>
    </source>
</evidence>
<reference evidence="3 4" key="1">
    <citation type="submission" date="2024-02" db="EMBL/GenBank/DDBJ databases">
        <title>First draft genome assembly of two strains of Seiridium cardinale.</title>
        <authorList>
            <person name="Emiliani G."/>
            <person name="Scali E."/>
        </authorList>
    </citation>
    <scope>NUCLEOTIDE SEQUENCE [LARGE SCALE GENOMIC DNA]</scope>
    <source>
        <strain evidence="3 4">BM-138-000479</strain>
    </source>
</reference>
<dbReference type="Pfam" id="PF01636">
    <property type="entry name" value="APH"/>
    <property type="match status" value="1"/>
</dbReference>
<comment type="caution">
    <text evidence="3">The sequence shown here is derived from an EMBL/GenBank/DDBJ whole genome shotgun (WGS) entry which is preliminary data.</text>
</comment>
<accession>A0ABR2XMI0</accession>
<feature type="region of interest" description="Disordered" evidence="1">
    <location>
        <begin position="490"/>
        <end position="511"/>
    </location>
</feature>
<name>A0ABR2XMI0_9PEZI</name>
<organism evidence="3 4">
    <name type="scientific">Seiridium cardinale</name>
    <dbReference type="NCBI Taxonomy" id="138064"/>
    <lineage>
        <taxon>Eukaryota</taxon>
        <taxon>Fungi</taxon>
        <taxon>Dikarya</taxon>
        <taxon>Ascomycota</taxon>
        <taxon>Pezizomycotina</taxon>
        <taxon>Sordariomycetes</taxon>
        <taxon>Xylariomycetidae</taxon>
        <taxon>Amphisphaeriales</taxon>
        <taxon>Sporocadaceae</taxon>
        <taxon>Seiridium</taxon>
    </lineage>
</organism>
<feature type="domain" description="Aminoglycoside phosphotransferase" evidence="2">
    <location>
        <begin position="240"/>
        <end position="414"/>
    </location>
</feature>
<gene>
    <name evidence="3" type="ORF">SCAR479_08449</name>
</gene>
<dbReference type="PANTHER" id="PTHR21310:SF55">
    <property type="entry name" value="AMINOGLYCOSIDE PHOSPHOTRANSFERASE DOMAIN-CONTAINING PROTEIN"/>
    <property type="match status" value="1"/>
</dbReference>
<dbReference type="SUPFAM" id="SSF56112">
    <property type="entry name" value="Protein kinase-like (PK-like)"/>
    <property type="match status" value="1"/>
</dbReference>
<evidence type="ECO:0000313" key="3">
    <source>
        <dbReference type="EMBL" id="KAK9774894.1"/>
    </source>
</evidence>
<feature type="compositionally biased region" description="Basic and acidic residues" evidence="1">
    <location>
        <begin position="75"/>
        <end position="84"/>
    </location>
</feature>
<protein>
    <recommendedName>
        <fullName evidence="2">Aminoglycoside phosphotransferase domain-containing protein</fullName>
    </recommendedName>
</protein>
<dbReference type="Proteomes" id="UP001465668">
    <property type="component" value="Unassembled WGS sequence"/>
</dbReference>
<dbReference type="InterPro" id="IPR002575">
    <property type="entry name" value="Aminoglycoside_PTrfase"/>
</dbReference>
<feature type="region of interest" description="Disordered" evidence="1">
    <location>
        <begin position="1"/>
        <end position="98"/>
    </location>
</feature>
<keyword evidence="4" id="KW-1185">Reference proteome</keyword>
<evidence type="ECO:0000256" key="1">
    <source>
        <dbReference type="SAM" id="MobiDB-lite"/>
    </source>
</evidence>
<proteinExistence type="predicted"/>
<feature type="compositionally biased region" description="Polar residues" evidence="1">
    <location>
        <begin position="9"/>
        <end position="20"/>
    </location>
</feature>